<feature type="signal peptide" evidence="1">
    <location>
        <begin position="1"/>
        <end position="17"/>
    </location>
</feature>
<organism evidence="2">
    <name type="scientific">Amphimedon queenslandica</name>
    <name type="common">Sponge</name>
    <dbReference type="NCBI Taxonomy" id="400682"/>
    <lineage>
        <taxon>Eukaryota</taxon>
        <taxon>Metazoa</taxon>
        <taxon>Porifera</taxon>
        <taxon>Demospongiae</taxon>
        <taxon>Heteroscleromorpha</taxon>
        <taxon>Haplosclerida</taxon>
        <taxon>Niphatidae</taxon>
        <taxon>Amphimedon</taxon>
    </lineage>
</organism>
<accession>A0A1X7URY8</accession>
<evidence type="ECO:0008006" key="3">
    <source>
        <dbReference type="Google" id="ProtNLM"/>
    </source>
</evidence>
<reference evidence="2" key="1">
    <citation type="submission" date="2017-05" db="UniProtKB">
        <authorList>
            <consortium name="EnsemblMetazoa"/>
        </authorList>
    </citation>
    <scope>IDENTIFICATION</scope>
</reference>
<keyword evidence="1" id="KW-0732">Signal</keyword>
<evidence type="ECO:0000313" key="2">
    <source>
        <dbReference type="EnsemblMetazoa" id="Aqu2.1.30745_001"/>
    </source>
</evidence>
<dbReference type="EnsemblMetazoa" id="Aqu2.1.30745_001">
    <property type="protein sequence ID" value="Aqu2.1.30745_001"/>
    <property type="gene ID" value="Aqu2.1.30745"/>
</dbReference>
<name>A0A1X7URY8_AMPQE</name>
<evidence type="ECO:0000256" key="1">
    <source>
        <dbReference type="SAM" id="SignalP"/>
    </source>
</evidence>
<dbReference type="InParanoid" id="A0A1X7URY8"/>
<protein>
    <recommendedName>
        <fullName evidence="3">Secreted protein</fullName>
    </recommendedName>
</protein>
<sequence>MSLSLSLLSSFLSISFSFISVSPSVFNNFSLADLPPFQQVSLVSVLNIFLSKR</sequence>
<feature type="chain" id="PRO_5010869533" description="Secreted protein" evidence="1">
    <location>
        <begin position="18"/>
        <end position="53"/>
    </location>
</feature>
<dbReference type="AlphaFoldDB" id="A0A1X7URY8"/>
<proteinExistence type="predicted"/>